<proteinExistence type="predicted"/>
<comment type="caution">
    <text evidence="2">The sequence shown here is derived from an EMBL/GenBank/DDBJ whole genome shotgun (WGS) entry which is preliminary data.</text>
</comment>
<dbReference type="InterPro" id="IPR005334">
    <property type="entry name" value="Tctex-1-like"/>
</dbReference>
<organism evidence="2 3">
    <name type="scientific">Pseudocohnilembus persalinus</name>
    <name type="common">Ciliate</name>
    <dbReference type="NCBI Taxonomy" id="266149"/>
    <lineage>
        <taxon>Eukaryota</taxon>
        <taxon>Sar</taxon>
        <taxon>Alveolata</taxon>
        <taxon>Ciliophora</taxon>
        <taxon>Intramacronucleata</taxon>
        <taxon>Oligohymenophorea</taxon>
        <taxon>Scuticociliatia</taxon>
        <taxon>Philasterida</taxon>
        <taxon>Pseudocohnilembidae</taxon>
        <taxon>Pseudocohnilembus</taxon>
    </lineage>
</organism>
<keyword evidence="3" id="KW-1185">Reference proteome</keyword>
<dbReference type="Gene3D" id="3.30.1140.40">
    <property type="entry name" value="Tctex-1"/>
    <property type="match status" value="1"/>
</dbReference>
<sequence>MARHHGGQQSEEYQIRPKQKEKFKPGKAKDIIREVLQKKFKDKEWNEIPNQTKLIADEIKYNLKELGLQRYKFMVNVIIGDQRGQGVRVGTRCFWDYDTDYCASDYYINDSIFCIVTAYGVYLY</sequence>
<dbReference type="GO" id="GO:0045505">
    <property type="term" value="F:dynein intermediate chain binding"/>
    <property type="evidence" value="ECO:0007669"/>
    <property type="project" value="TreeGrafter"/>
</dbReference>
<evidence type="ECO:0008006" key="4">
    <source>
        <dbReference type="Google" id="ProtNLM"/>
    </source>
</evidence>
<dbReference type="GO" id="GO:0007018">
    <property type="term" value="P:microtubule-based movement"/>
    <property type="evidence" value="ECO:0007669"/>
    <property type="project" value="TreeGrafter"/>
</dbReference>
<gene>
    <name evidence="2" type="ORF">PPERSA_00785</name>
</gene>
<reference evidence="2 3" key="1">
    <citation type="journal article" date="2015" name="Sci. Rep.">
        <title>Genome of the facultative scuticociliatosis pathogen Pseudocohnilembus persalinus provides insight into its virulence through horizontal gene transfer.</title>
        <authorList>
            <person name="Xiong J."/>
            <person name="Wang G."/>
            <person name="Cheng J."/>
            <person name="Tian M."/>
            <person name="Pan X."/>
            <person name="Warren A."/>
            <person name="Jiang C."/>
            <person name="Yuan D."/>
            <person name="Miao W."/>
        </authorList>
    </citation>
    <scope>NUCLEOTIDE SEQUENCE [LARGE SCALE GENOMIC DNA]</scope>
    <source>
        <strain evidence="2">36N120E</strain>
    </source>
</reference>
<dbReference type="Proteomes" id="UP000054937">
    <property type="component" value="Unassembled WGS sequence"/>
</dbReference>
<dbReference type="OrthoDB" id="10260741at2759"/>
<dbReference type="CDD" id="cd21459">
    <property type="entry name" value="DLC-like_TCTEX1D2"/>
    <property type="match status" value="1"/>
</dbReference>
<dbReference type="PANTHER" id="PTHR21255">
    <property type="entry name" value="T-COMPLEX-ASSOCIATED-TESTIS-EXPRESSED 1/ DYNEIN LIGHT CHAIN"/>
    <property type="match status" value="1"/>
</dbReference>
<dbReference type="Pfam" id="PF03645">
    <property type="entry name" value="Tctex-1"/>
    <property type="match status" value="1"/>
</dbReference>
<accession>A0A0V0Q9R1</accession>
<evidence type="ECO:0000313" key="2">
    <source>
        <dbReference type="EMBL" id="KRW98958.1"/>
    </source>
</evidence>
<name>A0A0V0Q9R1_PSEPJ</name>
<dbReference type="PANTHER" id="PTHR21255:SF7">
    <property type="entry name" value="DYNEIN LIGHT CHAIN TCTEX-TYPE PROTEIN 2B"/>
    <property type="match status" value="1"/>
</dbReference>
<dbReference type="EMBL" id="LDAU01000224">
    <property type="protein sequence ID" value="KRW98958.1"/>
    <property type="molecule type" value="Genomic_DNA"/>
</dbReference>
<feature type="compositionally biased region" description="Basic and acidic residues" evidence="1">
    <location>
        <begin position="13"/>
        <end position="24"/>
    </location>
</feature>
<dbReference type="InParanoid" id="A0A0V0Q9R1"/>
<dbReference type="FunCoup" id="A0A0V0Q9R1">
    <property type="interactions" value="2"/>
</dbReference>
<protein>
    <recommendedName>
        <fullName evidence="4">Tctex-1</fullName>
    </recommendedName>
</protein>
<dbReference type="GO" id="GO:0005737">
    <property type="term" value="C:cytoplasm"/>
    <property type="evidence" value="ECO:0007669"/>
    <property type="project" value="TreeGrafter"/>
</dbReference>
<evidence type="ECO:0000313" key="3">
    <source>
        <dbReference type="Proteomes" id="UP000054937"/>
    </source>
</evidence>
<dbReference type="InterPro" id="IPR038586">
    <property type="entry name" value="Tctex-1-like_sf"/>
</dbReference>
<dbReference type="AlphaFoldDB" id="A0A0V0Q9R1"/>
<dbReference type="GO" id="GO:0005868">
    <property type="term" value="C:cytoplasmic dynein complex"/>
    <property type="evidence" value="ECO:0007669"/>
    <property type="project" value="TreeGrafter"/>
</dbReference>
<feature type="region of interest" description="Disordered" evidence="1">
    <location>
        <begin position="1"/>
        <end position="24"/>
    </location>
</feature>
<dbReference type="OMA" id="YVIRPNF"/>
<evidence type="ECO:0000256" key="1">
    <source>
        <dbReference type="SAM" id="MobiDB-lite"/>
    </source>
</evidence>